<protein>
    <recommendedName>
        <fullName evidence="4">histidine kinase</fullName>
        <ecNumber evidence="4">2.7.13.3</ecNumber>
    </recommendedName>
</protein>
<feature type="transmembrane region" description="Helical" evidence="13">
    <location>
        <begin position="6"/>
        <end position="30"/>
    </location>
</feature>
<dbReference type="SMART" id="SM00387">
    <property type="entry name" value="HATPase_c"/>
    <property type="match status" value="1"/>
</dbReference>
<keyword evidence="7 15" id="KW-0808">Transferase</keyword>
<dbReference type="InterPro" id="IPR050980">
    <property type="entry name" value="2C_sensor_his_kinase"/>
</dbReference>
<dbReference type="EC" id="2.7.13.3" evidence="4"/>
<dbReference type="RefSeq" id="WP_261897569.1">
    <property type="nucleotide sequence ID" value="NZ_AP024896.1"/>
</dbReference>
<proteinExistence type="predicted"/>
<keyword evidence="9 15" id="KW-0418">Kinase</keyword>
<dbReference type="Pfam" id="PF14689">
    <property type="entry name" value="SPOB_a"/>
    <property type="match status" value="1"/>
</dbReference>
<evidence type="ECO:0000256" key="3">
    <source>
        <dbReference type="ARBA" id="ARBA00004651"/>
    </source>
</evidence>
<dbReference type="SUPFAM" id="SSF55874">
    <property type="entry name" value="ATPase domain of HSP90 chaperone/DNA topoisomerase II/histidine kinase"/>
    <property type="match status" value="1"/>
</dbReference>
<evidence type="ECO:0000313" key="16">
    <source>
        <dbReference type="Proteomes" id="UP001304071"/>
    </source>
</evidence>
<evidence type="ECO:0000256" key="12">
    <source>
        <dbReference type="ARBA" id="ARBA00023136"/>
    </source>
</evidence>
<feature type="transmembrane region" description="Helical" evidence="13">
    <location>
        <begin position="168"/>
        <end position="191"/>
    </location>
</feature>
<evidence type="ECO:0000256" key="11">
    <source>
        <dbReference type="ARBA" id="ARBA00023012"/>
    </source>
</evidence>
<dbReference type="Gene3D" id="1.10.287.130">
    <property type="match status" value="1"/>
</dbReference>
<dbReference type="SUPFAM" id="SSF103190">
    <property type="entry name" value="Sensory domain-like"/>
    <property type="match status" value="1"/>
</dbReference>
<feature type="transmembrane region" description="Helical" evidence="13">
    <location>
        <begin position="138"/>
        <end position="156"/>
    </location>
</feature>
<evidence type="ECO:0000256" key="4">
    <source>
        <dbReference type="ARBA" id="ARBA00012438"/>
    </source>
</evidence>
<organism evidence="15 16">
    <name type="scientific">Vibrio porteresiae DSM 19223</name>
    <dbReference type="NCBI Taxonomy" id="1123496"/>
    <lineage>
        <taxon>Bacteria</taxon>
        <taxon>Pseudomonadati</taxon>
        <taxon>Pseudomonadota</taxon>
        <taxon>Gammaproteobacteria</taxon>
        <taxon>Vibrionales</taxon>
        <taxon>Vibrionaceae</taxon>
        <taxon>Vibrio</taxon>
    </lineage>
</organism>
<evidence type="ECO:0000313" key="15">
    <source>
        <dbReference type="EMBL" id="WPC75588.1"/>
    </source>
</evidence>
<evidence type="ECO:0000256" key="8">
    <source>
        <dbReference type="ARBA" id="ARBA00022692"/>
    </source>
</evidence>
<gene>
    <name evidence="15" type="ORF">R8Z52_21930</name>
</gene>
<dbReference type="Pfam" id="PF17203">
    <property type="entry name" value="sCache_3_2"/>
    <property type="match status" value="1"/>
</dbReference>
<dbReference type="InterPro" id="IPR005467">
    <property type="entry name" value="His_kinase_dom"/>
</dbReference>
<sequence length="534" mass="59975">MKLKSHLAISTIATSSIIVIVVTTVIFFLLKNLYQEGLQNRGIELAKVLAQDARVIDAAKLSNRGGTPDLNHYIEHIRGQTSASYIVVVNQNAIRLSHSDPQKVGHHFVGADIERALSQGVAYSTVAKGSLGDAIRNFVPIIVNGQTIGAICIGYLSERASAILLEQYGHIGVMIAIVYLLTISMVTLFVFKMKRTFLDYEPEYIVNKFSEHELILNSIRDAIIAVDTDLNITTINNSAMKLFAINNYGRRDYVNQGISRYSLSLSHLVISAQQRFHQGEFTVGKFSFRANIYPLQSSKGQIGHVIVFFPNLNQSQLERELVYLKNYSELLRSKTHEYSNKLNTLSGMLQLGRHDEAIRFIQQETDQYQSVINAIVRNISNSAVAGLLLAKFNKANEMGVKYTLDQDSMLSNYGKTVSDKLVTIIGNLIDNALLAAWQNRSQREAEVYIYLSDRSRHLIIEVQDTGAGIDDAIFDHILEFGVSSKQSDEQHGIGLYLVGQLVDYFEGTIDWERTEQNTTLFSLYLDKKNIEQYD</sequence>
<comment type="subcellular location">
    <subcellularLocation>
        <location evidence="2">Cell inner membrane</location>
    </subcellularLocation>
    <subcellularLocation>
        <location evidence="3">Cell membrane</location>
        <topology evidence="3">Multi-pass membrane protein</topology>
    </subcellularLocation>
</comment>
<dbReference type="Gene3D" id="3.30.450.20">
    <property type="entry name" value="PAS domain"/>
    <property type="match status" value="2"/>
</dbReference>
<dbReference type="EMBL" id="CP138204">
    <property type="protein sequence ID" value="WPC75588.1"/>
    <property type="molecule type" value="Genomic_DNA"/>
</dbReference>
<keyword evidence="16" id="KW-1185">Reference proteome</keyword>
<evidence type="ECO:0000256" key="10">
    <source>
        <dbReference type="ARBA" id="ARBA00022989"/>
    </source>
</evidence>
<keyword evidence="6" id="KW-0597">Phosphoprotein</keyword>
<keyword evidence="12 13" id="KW-0472">Membrane</keyword>
<accession>A0ABZ0QJH2</accession>
<evidence type="ECO:0000256" key="7">
    <source>
        <dbReference type="ARBA" id="ARBA00022679"/>
    </source>
</evidence>
<dbReference type="Gene3D" id="3.30.565.10">
    <property type="entry name" value="Histidine kinase-like ATPase, C-terminal domain"/>
    <property type="match status" value="1"/>
</dbReference>
<evidence type="ECO:0000256" key="13">
    <source>
        <dbReference type="SAM" id="Phobius"/>
    </source>
</evidence>
<dbReference type="InterPro" id="IPR003594">
    <property type="entry name" value="HATPase_dom"/>
</dbReference>
<evidence type="ECO:0000256" key="9">
    <source>
        <dbReference type="ARBA" id="ARBA00022777"/>
    </source>
</evidence>
<name>A0ABZ0QJH2_9VIBR</name>
<keyword evidence="5" id="KW-1003">Cell membrane</keyword>
<keyword evidence="10 13" id="KW-1133">Transmembrane helix</keyword>
<dbReference type="InterPro" id="IPR033463">
    <property type="entry name" value="sCache_3"/>
</dbReference>
<dbReference type="PANTHER" id="PTHR44936">
    <property type="entry name" value="SENSOR PROTEIN CREC"/>
    <property type="match status" value="1"/>
</dbReference>
<dbReference type="InterPro" id="IPR029151">
    <property type="entry name" value="Sensor-like_sf"/>
</dbReference>
<comment type="catalytic activity">
    <reaction evidence="1">
        <text>ATP + protein L-histidine = ADP + protein N-phospho-L-histidine.</text>
        <dbReference type="EC" id="2.7.13.3"/>
    </reaction>
</comment>
<feature type="domain" description="Histidine kinase" evidence="14">
    <location>
        <begin position="333"/>
        <end position="529"/>
    </location>
</feature>
<dbReference type="InterPro" id="IPR039506">
    <property type="entry name" value="SPOB_a"/>
</dbReference>
<dbReference type="PROSITE" id="PS50109">
    <property type="entry name" value="HIS_KIN"/>
    <property type="match status" value="1"/>
</dbReference>
<keyword evidence="8 13" id="KW-0812">Transmembrane</keyword>
<keyword evidence="11" id="KW-0902">Two-component regulatory system</keyword>
<evidence type="ECO:0000256" key="2">
    <source>
        <dbReference type="ARBA" id="ARBA00004533"/>
    </source>
</evidence>
<dbReference type="GO" id="GO:0004673">
    <property type="term" value="F:protein histidine kinase activity"/>
    <property type="evidence" value="ECO:0007669"/>
    <property type="project" value="UniProtKB-EC"/>
</dbReference>
<evidence type="ECO:0000259" key="14">
    <source>
        <dbReference type="PROSITE" id="PS50109"/>
    </source>
</evidence>
<evidence type="ECO:0000256" key="1">
    <source>
        <dbReference type="ARBA" id="ARBA00000085"/>
    </source>
</evidence>
<dbReference type="PANTHER" id="PTHR44936:SF9">
    <property type="entry name" value="SENSOR PROTEIN CREC"/>
    <property type="match status" value="1"/>
</dbReference>
<dbReference type="Pfam" id="PF02518">
    <property type="entry name" value="HATPase_c"/>
    <property type="match status" value="1"/>
</dbReference>
<evidence type="ECO:0000256" key="5">
    <source>
        <dbReference type="ARBA" id="ARBA00022475"/>
    </source>
</evidence>
<dbReference type="Proteomes" id="UP001304071">
    <property type="component" value="Chromosome 2"/>
</dbReference>
<dbReference type="InterPro" id="IPR036890">
    <property type="entry name" value="HATPase_C_sf"/>
</dbReference>
<evidence type="ECO:0000256" key="6">
    <source>
        <dbReference type="ARBA" id="ARBA00022553"/>
    </source>
</evidence>
<reference evidence="15 16" key="1">
    <citation type="submission" date="2023-11" db="EMBL/GenBank/DDBJ databases">
        <title>Plant-associative lifestyle of Vibrio porteresiae and its evolutionary dynamics.</title>
        <authorList>
            <person name="Rameshkumar N."/>
            <person name="Kirti K."/>
        </authorList>
    </citation>
    <scope>NUCLEOTIDE SEQUENCE [LARGE SCALE GENOMIC DNA]</scope>
    <source>
        <strain evidence="15 16">MSSRF30</strain>
    </source>
</reference>